<proteinExistence type="predicted"/>
<name>A0AAD0DWI8_9PSED</name>
<reference evidence="2 3" key="1">
    <citation type="submission" date="2018-02" db="EMBL/GenBank/DDBJ databases">
        <title>Comparative genomics of Pseudomonas syringae.</title>
        <authorList>
            <person name="Hulin M.T."/>
        </authorList>
    </citation>
    <scope>NUCLEOTIDE SEQUENCE [LARGE SCALE GENOMIC DNA]</scope>
    <source>
        <strain evidence="2 3">R2leaf</strain>
    </source>
</reference>
<dbReference type="EMBL" id="CP026562">
    <property type="protein sequence ID" value="AVB17860.1"/>
    <property type="molecule type" value="Genomic_DNA"/>
</dbReference>
<feature type="transmembrane region" description="Helical" evidence="1">
    <location>
        <begin position="17"/>
        <end position="36"/>
    </location>
</feature>
<keyword evidence="1" id="KW-1133">Transmembrane helix</keyword>
<evidence type="ECO:0000256" key="1">
    <source>
        <dbReference type="SAM" id="Phobius"/>
    </source>
</evidence>
<evidence type="ECO:0000313" key="2">
    <source>
        <dbReference type="EMBL" id="AVB17860.1"/>
    </source>
</evidence>
<protein>
    <submittedName>
        <fullName evidence="2">Uncharacterized protein</fullName>
    </submittedName>
</protein>
<dbReference type="Proteomes" id="UP000236903">
    <property type="component" value="Chromosome"/>
</dbReference>
<dbReference type="KEGG" id="pavl:BKM03_00060"/>
<dbReference type="AlphaFoldDB" id="A0AAD0DWI8"/>
<keyword evidence="1" id="KW-0472">Membrane</keyword>
<gene>
    <name evidence="2" type="ORF">BKM03_00060</name>
</gene>
<evidence type="ECO:0000313" key="3">
    <source>
        <dbReference type="Proteomes" id="UP000236903"/>
    </source>
</evidence>
<sequence length="83" mass="9155">MYSQDAGAIINFCPPDAYVVAAIVIGTVITASFFSWKMRPSREGLIEGAWSTQLSQLSDQKSLLINCMSQKSPTVRLGFRVVR</sequence>
<organism evidence="2 3">
    <name type="scientific">Pseudomonas avellanae</name>
    <dbReference type="NCBI Taxonomy" id="46257"/>
    <lineage>
        <taxon>Bacteria</taxon>
        <taxon>Pseudomonadati</taxon>
        <taxon>Pseudomonadota</taxon>
        <taxon>Gammaproteobacteria</taxon>
        <taxon>Pseudomonadales</taxon>
        <taxon>Pseudomonadaceae</taxon>
        <taxon>Pseudomonas</taxon>
    </lineage>
</organism>
<keyword evidence="1" id="KW-0812">Transmembrane</keyword>
<accession>A0AAD0DWI8</accession>